<dbReference type="Proteomes" id="UP000887579">
    <property type="component" value="Unplaced"/>
</dbReference>
<evidence type="ECO:0000313" key="2">
    <source>
        <dbReference type="WBParaSite" id="ES5_v2.g28130.t1"/>
    </source>
</evidence>
<organism evidence="1 2">
    <name type="scientific">Panagrolaimus sp. ES5</name>
    <dbReference type="NCBI Taxonomy" id="591445"/>
    <lineage>
        <taxon>Eukaryota</taxon>
        <taxon>Metazoa</taxon>
        <taxon>Ecdysozoa</taxon>
        <taxon>Nematoda</taxon>
        <taxon>Chromadorea</taxon>
        <taxon>Rhabditida</taxon>
        <taxon>Tylenchina</taxon>
        <taxon>Panagrolaimomorpha</taxon>
        <taxon>Panagrolaimoidea</taxon>
        <taxon>Panagrolaimidae</taxon>
        <taxon>Panagrolaimus</taxon>
    </lineage>
</organism>
<reference evidence="2" key="1">
    <citation type="submission" date="2022-11" db="UniProtKB">
        <authorList>
            <consortium name="WormBaseParasite"/>
        </authorList>
    </citation>
    <scope>IDENTIFICATION</scope>
</reference>
<evidence type="ECO:0000313" key="1">
    <source>
        <dbReference type="Proteomes" id="UP000887579"/>
    </source>
</evidence>
<accession>A0AC34GF05</accession>
<proteinExistence type="predicted"/>
<name>A0AC34GF05_9BILA</name>
<protein>
    <submittedName>
        <fullName evidence="2">Uncharacterized protein</fullName>
    </submittedName>
</protein>
<sequence>MNNSGWTAKRAANIYFINNEAAIPLPPQPTEQQQQQTFDTNSINADPITTTDLINILRRTVVDENGSRVDLQKLLKIVKDSYCCSSLNIADNVENAASENEESGTYEDQNGTTLTESSQTTLPAPLTESASMHQLFPVISHGVYVGNNWWKKDKNCLNVLHKGKVYRIHDRREKAKANEESVFRCAKKECNGRITLIGYQIGMVEAGDKAMVVKEKGHSCDIN</sequence>
<dbReference type="WBParaSite" id="ES5_v2.g28130.t1">
    <property type="protein sequence ID" value="ES5_v2.g28130.t1"/>
    <property type="gene ID" value="ES5_v2.g28130"/>
</dbReference>